<dbReference type="Gene3D" id="3.40.50.300">
    <property type="entry name" value="P-loop containing nucleotide triphosphate hydrolases"/>
    <property type="match status" value="1"/>
</dbReference>
<dbReference type="Proteomes" id="UP000249239">
    <property type="component" value="Unassembled WGS sequence"/>
</dbReference>
<evidence type="ECO:0000313" key="1">
    <source>
        <dbReference type="EMBL" id="PZX10364.1"/>
    </source>
</evidence>
<organism evidence="1 2">
    <name type="scientific">Breznakibacter xylanolyticus</name>
    <dbReference type="NCBI Taxonomy" id="990"/>
    <lineage>
        <taxon>Bacteria</taxon>
        <taxon>Pseudomonadati</taxon>
        <taxon>Bacteroidota</taxon>
        <taxon>Bacteroidia</taxon>
        <taxon>Marinilabiliales</taxon>
        <taxon>Marinilabiliaceae</taxon>
        <taxon>Breznakibacter</taxon>
    </lineage>
</organism>
<accession>A0A2W7N0I1</accession>
<proteinExistence type="predicted"/>
<reference evidence="1 2" key="1">
    <citation type="submission" date="2018-06" db="EMBL/GenBank/DDBJ databases">
        <title>Genomic Encyclopedia of Archaeal and Bacterial Type Strains, Phase II (KMG-II): from individual species to whole genera.</title>
        <authorList>
            <person name="Goeker M."/>
        </authorList>
    </citation>
    <scope>NUCLEOTIDE SEQUENCE [LARGE SCALE GENOMIC DNA]</scope>
    <source>
        <strain evidence="1 2">DSM 6779</strain>
    </source>
</reference>
<name>A0A2W7N0I1_9BACT</name>
<feature type="non-terminal residue" evidence="1">
    <location>
        <position position="216"/>
    </location>
</feature>
<protein>
    <submittedName>
        <fullName evidence="1">AAA domain-containing protein</fullName>
    </submittedName>
</protein>
<dbReference type="Pfam" id="PF13481">
    <property type="entry name" value="AAA_25"/>
    <property type="match status" value="1"/>
</dbReference>
<keyword evidence="2" id="KW-1185">Reference proteome</keyword>
<dbReference type="InterPro" id="IPR027417">
    <property type="entry name" value="P-loop_NTPase"/>
</dbReference>
<gene>
    <name evidence="1" type="ORF">LX69_03379</name>
</gene>
<evidence type="ECO:0000313" key="2">
    <source>
        <dbReference type="Proteomes" id="UP000249239"/>
    </source>
</evidence>
<dbReference type="SUPFAM" id="SSF52540">
    <property type="entry name" value="P-loop containing nucleoside triphosphate hydrolases"/>
    <property type="match status" value="1"/>
</dbReference>
<dbReference type="AlphaFoldDB" id="A0A2W7N0I1"/>
<comment type="caution">
    <text evidence="1">The sequence shown here is derived from an EMBL/GenBank/DDBJ whole genome shotgun (WGS) entry which is preliminary data.</text>
</comment>
<sequence>MIDRNATLPSVENLAPIRTANDRLRDAINAPPIKMLLGNIWMSGELHLLFADTGVGKSIFAVAVANALSKGRKMLILENECKPLTVLYYDFELSDRQFLTRYSDLNEIYPFSNHLYVDNIDFAELMKMGGGSIEQVLFQKMRYDIQKLKADVMIIDNITYLNTQTTQKTDTALDVMRQLIEIKREFNMSILVLAHTPKIDLSSPLTINSLAGSKHL</sequence>
<dbReference type="EMBL" id="QKZK01000053">
    <property type="protein sequence ID" value="PZX10364.1"/>
    <property type="molecule type" value="Genomic_DNA"/>
</dbReference>